<dbReference type="PANTHER" id="PTHR12110">
    <property type="entry name" value="HYDROXYPYRUVATE ISOMERASE"/>
    <property type="match status" value="1"/>
</dbReference>
<dbReference type="Gene3D" id="3.20.20.150">
    <property type="entry name" value="Divalent-metal-dependent TIM barrel enzymes"/>
    <property type="match status" value="1"/>
</dbReference>
<dbReference type="Proteomes" id="UP000294299">
    <property type="component" value="Chromosome NFRAN"/>
</dbReference>
<protein>
    <submittedName>
        <fullName evidence="2">Fructoselysine 3-epimerase</fullName>
    </submittedName>
</protein>
<dbReference type="SUPFAM" id="SSF51658">
    <property type="entry name" value="Xylose isomerase-like"/>
    <property type="match status" value="1"/>
</dbReference>
<name>A0A484I9Y0_9ARCH</name>
<feature type="domain" description="Xylose isomerase-like TIM barrel" evidence="1">
    <location>
        <begin position="21"/>
        <end position="272"/>
    </location>
</feature>
<dbReference type="RefSeq" id="WP_134482606.1">
    <property type="nucleotide sequence ID" value="NZ_LR216287.1"/>
</dbReference>
<dbReference type="InterPro" id="IPR050312">
    <property type="entry name" value="IolE/XylAMocC-like"/>
</dbReference>
<sequence>MKFAFSSNAFTNYSLIDSTKLISQVGYTGIEIMCDVPHAYPANFTDKMLQELKSMLEENKLEISNLNAFTLFALGDTYHPSWIEKNQDKREQRINHTIDCINLAYQLGAKNISVEPGGPLLPSENLSKEKALQFFRQGIESVLPVAEKKQIKILIEPEPGLLIENSRQFLEFMKNFDSKYLRLNFDIGHFYCVNEDPSTLISDLREYIEHFHMADIKDRVHYHLIPGLGTIDFKQVFKAIKDISFDGYITVELYPYKDKPLEAATTSFNYLQNLDH</sequence>
<evidence type="ECO:0000313" key="2">
    <source>
        <dbReference type="EMBL" id="VFJ12477.1"/>
    </source>
</evidence>
<keyword evidence="3" id="KW-1185">Reference proteome</keyword>
<dbReference type="KEGG" id="nfn:NFRAN_0156"/>
<gene>
    <name evidence="2" type="ORF">NFRAN_0156</name>
</gene>
<dbReference type="GeneID" id="39419741"/>
<dbReference type="AlphaFoldDB" id="A0A484I9Y0"/>
<dbReference type="EMBL" id="LR216287">
    <property type="protein sequence ID" value="VFJ12477.1"/>
    <property type="molecule type" value="Genomic_DNA"/>
</dbReference>
<organism evidence="2 3">
    <name type="scientific">Candidatus Nitrosocosmicus franklandianus</name>
    <dbReference type="NCBI Taxonomy" id="1798806"/>
    <lineage>
        <taxon>Archaea</taxon>
        <taxon>Nitrososphaerota</taxon>
        <taxon>Nitrososphaeria</taxon>
        <taxon>Nitrososphaerales</taxon>
        <taxon>Nitrososphaeraceae</taxon>
        <taxon>Candidatus Nitrosocosmicus</taxon>
    </lineage>
</organism>
<dbReference type="Pfam" id="PF01261">
    <property type="entry name" value="AP_endonuc_2"/>
    <property type="match status" value="1"/>
</dbReference>
<dbReference type="PANTHER" id="PTHR12110:SF21">
    <property type="entry name" value="XYLOSE ISOMERASE-LIKE TIM BARREL DOMAIN-CONTAINING PROTEIN"/>
    <property type="match status" value="1"/>
</dbReference>
<evidence type="ECO:0000313" key="3">
    <source>
        <dbReference type="Proteomes" id="UP000294299"/>
    </source>
</evidence>
<reference evidence="2 3" key="1">
    <citation type="submission" date="2019-02" db="EMBL/GenBank/DDBJ databases">
        <authorList>
            <person name="Lehtovirta-Morley E L."/>
        </authorList>
    </citation>
    <scope>NUCLEOTIDE SEQUENCE [LARGE SCALE GENOMIC DNA]</scope>
    <source>
        <strain evidence="2">NFRAN1</strain>
    </source>
</reference>
<dbReference type="InterPro" id="IPR013022">
    <property type="entry name" value="Xyl_isomerase-like_TIM-brl"/>
</dbReference>
<proteinExistence type="predicted"/>
<accession>A0A484I9Y0</accession>
<dbReference type="InterPro" id="IPR036237">
    <property type="entry name" value="Xyl_isomerase-like_sf"/>
</dbReference>
<dbReference type="OrthoDB" id="372143at2157"/>
<evidence type="ECO:0000259" key="1">
    <source>
        <dbReference type="Pfam" id="PF01261"/>
    </source>
</evidence>